<keyword evidence="2" id="KW-0479">Metal-binding</keyword>
<accession>A0ABP0SR12</accession>
<evidence type="ECO:0000256" key="4">
    <source>
        <dbReference type="ARBA" id="ARBA00022833"/>
    </source>
</evidence>
<keyword evidence="4" id="KW-0862">Zinc</keyword>
<feature type="domain" description="Amidohydrolase-related" evidence="5">
    <location>
        <begin position="558"/>
        <end position="623"/>
    </location>
</feature>
<keyword evidence="3" id="KW-0378">Hydrolase</keyword>
<proteinExistence type="predicted"/>
<dbReference type="InterPro" id="IPR011059">
    <property type="entry name" value="Metal-dep_hydrolase_composite"/>
</dbReference>
<evidence type="ECO:0000256" key="1">
    <source>
        <dbReference type="ARBA" id="ARBA00001947"/>
    </source>
</evidence>
<dbReference type="PANTHER" id="PTHR11271">
    <property type="entry name" value="GUANINE DEAMINASE"/>
    <property type="match status" value="1"/>
</dbReference>
<feature type="domain" description="Amidohydrolase-related" evidence="5">
    <location>
        <begin position="158"/>
        <end position="457"/>
    </location>
</feature>
<evidence type="ECO:0000256" key="3">
    <source>
        <dbReference type="ARBA" id="ARBA00022801"/>
    </source>
</evidence>
<evidence type="ECO:0000313" key="6">
    <source>
        <dbReference type="EMBL" id="CAK9114852.1"/>
    </source>
</evidence>
<evidence type="ECO:0000313" key="7">
    <source>
        <dbReference type="Proteomes" id="UP001642464"/>
    </source>
</evidence>
<comment type="caution">
    <text evidence="6">The sequence shown here is derived from an EMBL/GenBank/DDBJ whole genome shotgun (WGS) entry which is preliminary data.</text>
</comment>
<name>A0ABP0SR12_9DINO</name>
<dbReference type="EMBL" id="CAXAMM010044470">
    <property type="protein sequence ID" value="CAK9114852.1"/>
    <property type="molecule type" value="Genomic_DNA"/>
</dbReference>
<dbReference type="Gene3D" id="3.20.20.140">
    <property type="entry name" value="Metal-dependent hydrolases"/>
    <property type="match status" value="1"/>
</dbReference>
<dbReference type="InterPro" id="IPR032466">
    <property type="entry name" value="Metal_Hydrolase"/>
</dbReference>
<keyword evidence="7" id="KW-1185">Reference proteome</keyword>
<dbReference type="InterPro" id="IPR051607">
    <property type="entry name" value="Metallo-dep_hydrolases"/>
</dbReference>
<evidence type="ECO:0000259" key="5">
    <source>
        <dbReference type="Pfam" id="PF01979"/>
    </source>
</evidence>
<dbReference type="Gene3D" id="2.30.40.10">
    <property type="entry name" value="Urease, subunit C, domain 1"/>
    <property type="match status" value="2"/>
</dbReference>
<sequence>TVSAGWLNPQLGLLFQDMKSTRMEVNVLRLTLFAHWSFVVSQAFSDQTCADATHDAFSSLQFTSKQDTRKDGNKLIMGDIFHFIDNPFKPEKSQCKQASADECKVTDSCCMGAEYIPNGGLLVDSTGHVLAVGKLDDVVQVARGLPGVEMINKLGKLIMPGFFDLHVHLPQLSMTASAGYSLLPWLGQFVYETEAQFANETVARYRGEEFLDALIAAGTTTAAIYMTIHKKAVELVHALATEKKMRILIGKVGMDRCRYSSFYPGKTDPPLCDTAEDFYLESAQLIEMFREKQQDPKVKSRVMYVVAPRYAPSSTPEQLAAAGKLLKRYPEVYFQTHLSENYDEIALVRTMYGHLTPAGKTDRMNGSYLEVYDHFGLVTNRSIFGHVIHLSQEDWDLMGRKGGIAAHCPTSNLFLGSGLFNFRAANASGAPFAIGSDVGAGTSLSSFRTMNEAYKVSILGSTWLSSLQPHGQFLFDRVQMDAGPFDVLCPPAHDKTGSGGHWPIDEKPRGPYVEGKDSSYYKSHKNGCCACDEVDYSRVGKWTMPAPEGAVQPNNITLTPAMNYYMATLGGARALGLQDKVGSFFKGSEADIVVIDPKGTSYLDFRLNHLLSADMWSQFWESAGAIMILGSPDVVEETYIMGVPRKKAW</sequence>
<dbReference type="Proteomes" id="UP001642464">
    <property type="component" value="Unassembled WGS sequence"/>
</dbReference>
<dbReference type="PANTHER" id="PTHR11271:SF6">
    <property type="entry name" value="GUANINE DEAMINASE"/>
    <property type="match status" value="1"/>
</dbReference>
<reference evidence="6 7" key="1">
    <citation type="submission" date="2024-02" db="EMBL/GenBank/DDBJ databases">
        <authorList>
            <person name="Chen Y."/>
            <person name="Shah S."/>
            <person name="Dougan E. K."/>
            <person name="Thang M."/>
            <person name="Chan C."/>
        </authorList>
    </citation>
    <scope>NUCLEOTIDE SEQUENCE [LARGE SCALE GENOMIC DNA]</scope>
</reference>
<dbReference type="SUPFAM" id="SSF51338">
    <property type="entry name" value="Composite domain of metallo-dependent hydrolases"/>
    <property type="match status" value="1"/>
</dbReference>
<feature type="non-terminal residue" evidence="6">
    <location>
        <position position="1"/>
    </location>
</feature>
<organism evidence="6 7">
    <name type="scientific">Durusdinium trenchii</name>
    <dbReference type="NCBI Taxonomy" id="1381693"/>
    <lineage>
        <taxon>Eukaryota</taxon>
        <taxon>Sar</taxon>
        <taxon>Alveolata</taxon>
        <taxon>Dinophyceae</taxon>
        <taxon>Suessiales</taxon>
        <taxon>Symbiodiniaceae</taxon>
        <taxon>Durusdinium</taxon>
    </lineage>
</organism>
<dbReference type="InterPro" id="IPR006680">
    <property type="entry name" value="Amidohydro-rel"/>
</dbReference>
<gene>
    <name evidence="6" type="ORF">SCF082_LOCUS53182</name>
</gene>
<dbReference type="Pfam" id="PF01979">
    <property type="entry name" value="Amidohydro_1"/>
    <property type="match status" value="2"/>
</dbReference>
<comment type="cofactor">
    <cofactor evidence="1">
        <name>Zn(2+)</name>
        <dbReference type="ChEBI" id="CHEBI:29105"/>
    </cofactor>
</comment>
<evidence type="ECO:0000256" key="2">
    <source>
        <dbReference type="ARBA" id="ARBA00022723"/>
    </source>
</evidence>
<dbReference type="SUPFAM" id="SSF51556">
    <property type="entry name" value="Metallo-dependent hydrolases"/>
    <property type="match status" value="1"/>
</dbReference>
<protein>
    <submittedName>
        <fullName evidence="6">Guanine deaminase (Guanase) (Guanine aminase) (Guanine aminohydrolase) (GAH)</fullName>
    </submittedName>
</protein>